<reference evidence="2" key="2">
    <citation type="submission" date="2022-01" db="EMBL/GenBank/DDBJ databases">
        <authorList>
            <person name="Yamashiro T."/>
            <person name="Shiraishi A."/>
            <person name="Satake H."/>
            <person name="Nakayama K."/>
        </authorList>
    </citation>
    <scope>NUCLEOTIDE SEQUENCE</scope>
</reference>
<keyword evidence="3" id="KW-1185">Reference proteome</keyword>
<dbReference type="Proteomes" id="UP001151760">
    <property type="component" value="Unassembled WGS sequence"/>
</dbReference>
<evidence type="ECO:0000313" key="2">
    <source>
        <dbReference type="EMBL" id="GJT04215.1"/>
    </source>
</evidence>
<evidence type="ECO:0000313" key="3">
    <source>
        <dbReference type="Proteomes" id="UP001151760"/>
    </source>
</evidence>
<protein>
    <submittedName>
        <fullName evidence="2">Uncharacterized protein</fullName>
    </submittedName>
</protein>
<dbReference type="EMBL" id="BQNB010012493">
    <property type="protein sequence ID" value="GJT04215.1"/>
    <property type="molecule type" value="Genomic_DNA"/>
</dbReference>
<name>A0ABQ5ANG4_9ASTR</name>
<evidence type="ECO:0000256" key="1">
    <source>
        <dbReference type="SAM" id="MobiDB-lite"/>
    </source>
</evidence>
<feature type="region of interest" description="Disordered" evidence="1">
    <location>
        <begin position="238"/>
        <end position="323"/>
    </location>
</feature>
<reference evidence="2" key="1">
    <citation type="journal article" date="2022" name="Int. J. Mol. Sci.">
        <title>Draft Genome of Tanacetum Coccineum: Genomic Comparison of Closely Related Tanacetum-Family Plants.</title>
        <authorList>
            <person name="Yamashiro T."/>
            <person name="Shiraishi A."/>
            <person name="Nakayama K."/>
            <person name="Satake H."/>
        </authorList>
    </citation>
    <scope>NUCLEOTIDE SEQUENCE</scope>
</reference>
<feature type="compositionally biased region" description="Polar residues" evidence="1">
    <location>
        <begin position="249"/>
        <end position="265"/>
    </location>
</feature>
<accession>A0ABQ5ANG4</accession>
<feature type="compositionally biased region" description="Basic and acidic residues" evidence="1">
    <location>
        <begin position="294"/>
        <end position="307"/>
    </location>
</feature>
<feature type="compositionally biased region" description="Basic and acidic residues" evidence="1">
    <location>
        <begin position="267"/>
        <end position="287"/>
    </location>
</feature>
<proteinExistence type="predicted"/>
<gene>
    <name evidence="2" type="ORF">Tco_0838677</name>
</gene>
<sequence length="890" mass="104123">MAQQIIPADQLVPKFQVIGRCNNYDVLQSIPCSLECKIGGQILLDHPLSYALTATADVPTVYLQQFWKTVHKVPKTKDTIRFKLDTQEITYTVDMFRDTLKLSVETPDNLFVVPATIEIIKSFMNMVGYQGVVDKTKINILQLFHVVINQKNVDYAALLWGKFVNYVQQKKNVIQIDEDYHSIKDDIPLVSVYTTWNVTDQEMLIPDAFLTEEIRATDDYTEYETVFVNVVVLMNQPQPGKKRKHSAEETSSPQKSMKVTIQQKQVVEGEKDVESYDDHFDASMIHDDVDDSEDKIKPESYKEHPEVFDDDDNNEEKKDEKEGDVMGCLEIRTEKMQSLIPTTPRSPRINLSLDKNISQELTNIVSISTPTTFKDSHKKRRISSKYSHLPGALSRMCRLHKKVDQVLHEIVPQLAERATDDLIENNLKPCIAETIIEDRDAFLSKVLDLVSQEFNAQAPKIIEELFKNYVQTNVIQVHPTTTTSNETTSSADLQQQLYLKIRSNLQDQANDPALWDVLKYDAPPEGEKRVKRHKTSKSSNLQGVLCQNNQLNIPQLMYPSNNNNNNNRNGMHGKRKQLLMKKKIEATLNDMLSNQFRNAEEYAYHLEQEINFMENQIRNPNEPPRYLYNKDLFFLKYGNTEEKKYILSLHKIHAERFPEVDLEEKMNRWVRKEFKIFNEDAWLSIQHWKDSWHKRVYKQNQRRVRDNPEYFFSNYRITEVVRITIDQPYGLDFMEQVIVMRENDKPDSFFEADFKYLNKNDIEDLYYLCRNTKANYQETKLMNSLITFIRSRVIWERVHDFQLGMESYQIKVNLTDPTLTFPGIEEYEPYSIVDKPTTGLIYLNNKDEKQVMYLVEIVKFCDATLEKVLKEVKLKSFNLNHGRNHLCLAN</sequence>
<organism evidence="2 3">
    <name type="scientific">Tanacetum coccineum</name>
    <dbReference type="NCBI Taxonomy" id="301880"/>
    <lineage>
        <taxon>Eukaryota</taxon>
        <taxon>Viridiplantae</taxon>
        <taxon>Streptophyta</taxon>
        <taxon>Embryophyta</taxon>
        <taxon>Tracheophyta</taxon>
        <taxon>Spermatophyta</taxon>
        <taxon>Magnoliopsida</taxon>
        <taxon>eudicotyledons</taxon>
        <taxon>Gunneridae</taxon>
        <taxon>Pentapetalae</taxon>
        <taxon>asterids</taxon>
        <taxon>campanulids</taxon>
        <taxon>Asterales</taxon>
        <taxon>Asteraceae</taxon>
        <taxon>Asteroideae</taxon>
        <taxon>Anthemideae</taxon>
        <taxon>Anthemidinae</taxon>
        <taxon>Tanacetum</taxon>
    </lineage>
</organism>
<comment type="caution">
    <text evidence="2">The sequence shown here is derived from an EMBL/GenBank/DDBJ whole genome shotgun (WGS) entry which is preliminary data.</text>
</comment>